<dbReference type="PROSITE" id="PS50016">
    <property type="entry name" value="ZF_PHD_2"/>
    <property type="match status" value="1"/>
</dbReference>
<dbReference type="OrthoDB" id="422362at2759"/>
<evidence type="ECO:0000256" key="4">
    <source>
        <dbReference type="ARBA" id="ARBA00022603"/>
    </source>
</evidence>
<dbReference type="InterPro" id="IPR001214">
    <property type="entry name" value="SET_dom"/>
</dbReference>
<keyword evidence="4" id="KW-0489">Methyltransferase</keyword>
<evidence type="ECO:0000256" key="7">
    <source>
        <dbReference type="ARBA" id="ARBA00022723"/>
    </source>
</evidence>
<dbReference type="InterPro" id="IPR050777">
    <property type="entry name" value="SET2_Histone-Lys_MeTrsfase"/>
</dbReference>
<dbReference type="RefSeq" id="XP_008865473.1">
    <property type="nucleotide sequence ID" value="XM_008867251.1"/>
</dbReference>
<evidence type="ECO:0000256" key="6">
    <source>
        <dbReference type="ARBA" id="ARBA00022691"/>
    </source>
</evidence>
<dbReference type="SUPFAM" id="SSF82199">
    <property type="entry name" value="SET domain"/>
    <property type="match status" value="1"/>
</dbReference>
<feature type="region of interest" description="Disordered" evidence="13">
    <location>
        <begin position="1"/>
        <end position="23"/>
    </location>
</feature>
<proteinExistence type="predicted"/>
<evidence type="ECO:0008006" key="19">
    <source>
        <dbReference type="Google" id="ProtNLM"/>
    </source>
</evidence>
<dbReference type="CDD" id="cd15565">
    <property type="entry name" value="PHD2_NSD"/>
    <property type="match status" value="1"/>
</dbReference>
<dbReference type="GeneID" id="20080465"/>
<keyword evidence="8 12" id="KW-0863">Zinc-finger</keyword>
<dbReference type="InterPro" id="IPR046341">
    <property type="entry name" value="SET_dom_sf"/>
</dbReference>
<keyword evidence="3" id="KW-0158">Chromosome</keyword>
<dbReference type="SUPFAM" id="SSF57903">
    <property type="entry name" value="FYVE/PHD zinc finger"/>
    <property type="match status" value="1"/>
</dbReference>
<evidence type="ECO:0000259" key="15">
    <source>
        <dbReference type="PROSITE" id="PS50280"/>
    </source>
</evidence>
<dbReference type="STRING" id="157072.A0A024UGZ2"/>
<dbReference type="AlphaFoldDB" id="A0A024UGZ2"/>
<feature type="compositionally biased region" description="Basic and acidic residues" evidence="13">
    <location>
        <begin position="827"/>
        <end position="838"/>
    </location>
</feature>
<evidence type="ECO:0000256" key="8">
    <source>
        <dbReference type="ARBA" id="ARBA00022771"/>
    </source>
</evidence>
<dbReference type="InterPro" id="IPR003616">
    <property type="entry name" value="Post-SET_dom"/>
</dbReference>
<dbReference type="Gene3D" id="3.30.40.10">
    <property type="entry name" value="Zinc/RING finger domain, C3HC4 (zinc finger)"/>
    <property type="match status" value="2"/>
</dbReference>
<protein>
    <recommendedName>
        <fullName evidence="19">Histone-lysine N-methyltransferase</fullName>
    </recommendedName>
</protein>
<dbReference type="SMART" id="SM00317">
    <property type="entry name" value="SET"/>
    <property type="match status" value="1"/>
</dbReference>
<dbReference type="GO" id="GO:0008270">
    <property type="term" value="F:zinc ion binding"/>
    <property type="evidence" value="ECO:0007669"/>
    <property type="project" value="UniProtKB-KW"/>
</dbReference>
<feature type="compositionally biased region" description="Low complexity" evidence="13">
    <location>
        <begin position="899"/>
        <end position="928"/>
    </location>
</feature>
<dbReference type="eggNOG" id="KOG1081">
    <property type="taxonomic scope" value="Eukaryota"/>
</dbReference>
<keyword evidence="7" id="KW-0479">Metal-binding</keyword>
<keyword evidence="6" id="KW-0949">S-adenosyl-L-methionine</keyword>
<evidence type="ECO:0000256" key="5">
    <source>
        <dbReference type="ARBA" id="ARBA00022679"/>
    </source>
</evidence>
<dbReference type="Pfam" id="PF00856">
    <property type="entry name" value="SET"/>
    <property type="match status" value="1"/>
</dbReference>
<dbReference type="Gene3D" id="2.170.270.10">
    <property type="entry name" value="SET domain"/>
    <property type="match status" value="1"/>
</dbReference>
<dbReference type="CDD" id="cd10531">
    <property type="entry name" value="SET_SETD2-like"/>
    <property type="match status" value="1"/>
</dbReference>
<evidence type="ECO:0000256" key="12">
    <source>
        <dbReference type="PROSITE-ProRule" id="PRU00146"/>
    </source>
</evidence>
<dbReference type="CDD" id="cd15566">
    <property type="entry name" value="PHD3_NSD"/>
    <property type="match status" value="1"/>
</dbReference>
<dbReference type="InterPro" id="IPR001965">
    <property type="entry name" value="Znf_PHD"/>
</dbReference>
<evidence type="ECO:0000313" key="18">
    <source>
        <dbReference type="EMBL" id="ETW05696.1"/>
    </source>
</evidence>
<dbReference type="InterPro" id="IPR019787">
    <property type="entry name" value="Znf_PHD-finger"/>
</dbReference>
<dbReference type="GO" id="GO:0005694">
    <property type="term" value="C:chromosome"/>
    <property type="evidence" value="ECO:0007669"/>
    <property type="project" value="UniProtKB-SubCell"/>
</dbReference>
<evidence type="ECO:0000259" key="17">
    <source>
        <dbReference type="PROSITE" id="PS51215"/>
    </source>
</evidence>
<dbReference type="GO" id="GO:0005634">
    <property type="term" value="C:nucleus"/>
    <property type="evidence" value="ECO:0007669"/>
    <property type="project" value="UniProtKB-SubCell"/>
</dbReference>
<dbReference type="SMART" id="SM00249">
    <property type="entry name" value="PHD"/>
    <property type="match status" value="3"/>
</dbReference>
<keyword evidence="10" id="KW-0156">Chromatin regulator</keyword>
<dbReference type="InterPro" id="IPR055198">
    <property type="entry name" value="NSD_PHD"/>
</dbReference>
<evidence type="ECO:0000256" key="1">
    <source>
        <dbReference type="ARBA" id="ARBA00004123"/>
    </source>
</evidence>
<feature type="compositionally biased region" description="Basic and acidic residues" evidence="13">
    <location>
        <begin position="878"/>
        <end position="892"/>
    </location>
</feature>
<evidence type="ECO:0000256" key="13">
    <source>
        <dbReference type="SAM" id="MobiDB-lite"/>
    </source>
</evidence>
<reference evidence="18" key="1">
    <citation type="submission" date="2013-12" db="EMBL/GenBank/DDBJ databases">
        <title>The Genome Sequence of Aphanomyces invadans NJM9701.</title>
        <authorList>
            <consortium name="The Broad Institute Genomics Platform"/>
            <person name="Russ C."/>
            <person name="Tyler B."/>
            <person name="van West P."/>
            <person name="Dieguez-Uribeondo J."/>
            <person name="Young S.K."/>
            <person name="Zeng Q."/>
            <person name="Gargeya S."/>
            <person name="Fitzgerald M."/>
            <person name="Abouelleil A."/>
            <person name="Alvarado L."/>
            <person name="Chapman S.B."/>
            <person name="Gainer-Dewar J."/>
            <person name="Goldberg J."/>
            <person name="Griggs A."/>
            <person name="Gujja S."/>
            <person name="Hansen M."/>
            <person name="Howarth C."/>
            <person name="Imamovic A."/>
            <person name="Ireland A."/>
            <person name="Larimer J."/>
            <person name="McCowan C."/>
            <person name="Murphy C."/>
            <person name="Pearson M."/>
            <person name="Poon T.W."/>
            <person name="Priest M."/>
            <person name="Roberts A."/>
            <person name="Saif S."/>
            <person name="Shea T."/>
            <person name="Sykes S."/>
            <person name="Wortman J."/>
            <person name="Nusbaum C."/>
            <person name="Birren B."/>
        </authorList>
    </citation>
    <scope>NUCLEOTIDE SEQUENCE [LARGE SCALE GENOMIC DNA]</scope>
    <source>
        <strain evidence="18">NJM9701</strain>
    </source>
</reference>
<dbReference type="GO" id="GO:0032259">
    <property type="term" value="P:methylation"/>
    <property type="evidence" value="ECO:0007669"/>
    <property type="project" value="UniProtKB-KW"/>
</dbReference>
<name>A0A024UGZ2_9STRA</name>
<feature type="domain" description="AWS" evidence="17">
    <location>
        <begin position="614"/>
        <end position="667"/>
    </location>
</feature>
<dbReference type="GO" id="GO:0042054">
    <property type="term" value="F:histone methyltransferase activity"/>
    <property type="evidence" value="ECO:0007669"/>
    <property type="project" value="InterPro"/>
</dbReference>
<keyword evidence="11" id="KW-0539">Nucleus</keyword>
<keyword evidence="5" id="KW-0808">Transferase</keyword>
<evidence type="ECO:0000256" key="9">
    <source>
        <dbReference type="ARBA" id="ARBA00022833"/>
    </source>
</evidence>
<evidence type="ECO:0000256" key="10">
    <source>
        <dbReference type="ARBA" id="ARBA00022853"/>
    </source>
</evidence>
<sequence>MEIFASAPARDPPRQDTPAGTDAVKVDAKYDQSPEELTATLLDGQTSDLCDIAVEAKRAKVADDVEHPHAYSTNDASTLAPSSVSSPNDAVKKIEVGESNAISPQLFSADVTSLAMPEPTSIVMNSKSPGPKKDSISWMLTKNTTVTTSLTIEALMERFREERMPFLINLKASDRVDIKCYKYRQWFAAKVIKVSDRTIKIHFNGFKKDYTYDRFDYMHIAPQGTYVERYDPSLGAKWKPQPSAIDADLGGLTYIPEKKQKNTQVPKRARPTPPNKEAIAGEVIKKSVSRSRATPIADPFVDKQERLVADSLPVIIKPSPSKRLKTELKLVPSDPFKAKGISRDELPLWLAPTSTVKPTGDFRTELEREQEVCSACLEVEDAEGTEYVLCDGPCLGSYHLGCVGLSSDDKLPDEWKCDSCVSHEYECLICHKFAIAGEALVKCALEHCGKFYHPECLVEHPHTQVGHKHKTLVCPRHTCDNCSGKKGSEGLMKCMYCATAYHPLCIPPSCRFNNYAMVCGRDKAKKLPSIPDFFGPDKIVFDGKFKFPDIFLPKLPPPPKVDDEAEVAAAALKLQQFQFRLPMAYLDESNAPPPRFQKLRRNQYQFKPIKLDMNDLPMCQCKDKCDEDCTNRAAFVECIGNTGDKKEKHFNCRVGPDCGNRALQIAAIPKTKVFKTTNGRGFGLRVLEPVKAGALVIEYVGEVITAWMKQDRMIAHAETSPNDPNYYIMELDKNVYLDGRVKGSDSRFINHSCDPNCHLLKWEVGEYKRIAITALRDIEADEELSYDYQMETTSTESFKCHCGALRCRGTMAPDNLNKEAHAKLKLEEDNAKKLDKKNATKKRKRTTTRPAMAAAVEPPSFTSKSSSRRHLAAATDESDIKQEESPNDKSEDATATNESPTSSSDFATTSDDGVPTDGTTSSTATTPTRVDQVMTAKPDGPDNAAETSEEDASPARPSGDVTDLAAGTVLNPHDAKYPPKDIKAEAAVVGEPLPMAPINSPTTL</sequence>
<feature type="domain" description="PHD-type" evidence="14">
    <location>
        <begin position="370"/>
        <end position="423"/>
    </location>
</feature>
<evidence type="ECO:0000259" key="14">
    <source>
        <dbReference type="PROSITE" id="PS50016"/>
    </source>
</evidence>
<dbReference type="Pfam" id="PF22908">
    <property type="entry name" value="PHD_NSD"/>
    <property type="match status" value="1"/>
</dbReference>
<feature type="domain" description="Post-SET" evidence="16">
    <location>
        <begin position="796"/>
        <end position="812"/>
    </location>
</feature>
<feature type="non-terminal residue" evidence="18">
    <location>
        <position position="1"/>
    </location>
</feature>
<organism evidence="18">
    <name type="scientific">Aphanomyces invadans</name>
    <dbReference type="NCBI Taxonomy" id="157072"/>
    <lineage>
        <taxon>Eukaryota</taxon>
        <taxon>Sar</taxon>
        <taxon>Stramenopiles</taxon>
        <taxon>Oomycota</taxon>
        <taxon>Saprolegniomycetes</taxon>
        <taxon>Saprolegniales</taxon>
        <taxon>Verrucalvaceae</taxon>
        <taxon>Aphanomyces</taxon>
    </lineage>
</organism>
<feature type="region of interest" description="Disordered" evidence="13">
    <location>
        <begin position="827"/>
        <end position="965"/>
    </location>
</feature>
<evidence type="ECO:0000256" key="3">
    <source>
        <dbReference type="ARBA" id="ARBA00022454"/>
    </source>
</evidence>
<gene>
    <name evidence="18" type="ORF">H310_03415</name>
</gene>
<dbReference type="VEuPathDB" id="FungiDB:H310_03415"/>
<dbReference type="PROSITE" id="PS51215">
    <property type="entry name" value="AWS"/>
    <property type="match status" value="1"/>
</dbReference>
<feature type="domain" description="SET" evidence="15">
    <location>
        <begin position="669"/>
        <end position="789"/>
    </location>
</feature>
<accession>A0A024UGZ2</accession>
<comment type="subcellular location">
    <subcellularLocation>
        <location evidence="2">Chromosome</location>
    </subcellularLocation>
    <subcellularLocation>
        <location evidence="1">Nucleus</location>
    </subcellularLocation>
</comment>
<dbReference type="PROSITE" id="PS50280">
    <property type="entry name" value="SET"/>
    <property type="match status" value="1"/>
</dbReference>
<evidence type="ECO:0000256" key="11">
    <source>
        <dbReference type="ARBA" id="ARBA00023242"/>
    </source>
</evidence>
<evidence type="ECO:0000259" key="16">
    <source>
        <dbReference type="PROSITE" id="PS50868"/>
    </source>
</evidence>
<keyword evidence="9" id="KW-0862">Zinc</keyword>
<dbReference type="eggNOG" id="KOG1083">
    <property type="taxonomic scope" value="Eukaryota"/>
</dbReference>
<dbReference type="EMBL" id="KI913956">
    <property type="protein sequence ID" value="ETW05696.1"/>
    <property type="molecule type" value="Genomic_DNA"/>
</dbReference>
<dbReference type="InterPro" id="IPR006560">
    <property type="entry name" value="AWS_dom"/>
</dbReference>
<dbReference type="InterPro" id="IPR011011">
    <property type="entry name" value="Znf_FYVE_PHD"/>
</dbReference>
<dbReference type="PROSITE" id="PS50868">
    <property type="entry name" value="POST_SET"/>
    <property type="match status" value="1"/>
</dbReference>
<evidence type="ECO:0000256" key="2">
    <source>
        <dbReference type="ARBA" id="ARBA00004286"/>
    </source>
</evidence>
<dbReference type="PANTHER" id="PTHR22884">
    <property type="entry name" value="SET DOMAIN PROTEINS"/>
    <property type="match status" value="1"/>
</dbReference>
<dbReference type="InterPro" id="IPR013083">
    <property type="entry name" value="Znf_RING/FYVE/PHD"/>
</dbReference>
<dbReference type="Pfam" id="PF00628">
    <property type="entry name" value="PHD"/>
    <property type="match status" value="1"/>
</dbReference>